<evidence type="ECO:0000256" key="1">
    <source>
        <dbReference type="ARBA" id="ARBA00022737"/>
    </source>
</evidence>
<dbReference type="AlphaFoldDB" id="A0A5M3MWC5"/>
<feature type="compositionally biased region" description="Acidic residues" evidence="2">
    <location>
        <begin position="865"/>
        <end position="878"/>
    </location>
</feature>
<evidence type="ECO:0000259" key="3">
    <source>
        <dbReference type="Pfam" id="PF06588"/>
    </source>
</evidence>
<accession>A0A5M3MWC5</accession>
<feature type="region of interest" description="Disordered" evidence="2">
    <location>
        <begin position="967"/>
        <end position="1009"/>
    </location>
</feature>
<keyword evidence="1" id="KW-0677">Repeat</keyword>
<dbReference type="InterPro" id="IPR006652">
    <property type="entry name" value="Kelch_1"/>
</dbReference>
<dbReference type="Pfam" id="PF06588">
    <property type="entry name" value="Muskelin_N"/>
    <property type="match status" value="1"/>
</dbReference>
<sequence length="1053" mass="112483">MKEFKIFVGLTPDHMMQVLHSTLKDDSTPETFPLAYHTRDDVCFPTQYLKIVPLTAHGQSFHISIWHVALAGTAESGYIKRHREEVVLRRILKHLRQRRLLTPFHSILARSTLYFEHPLVTALHAALVLRGDWPHAEALVRQASDSGLFAAYLQACQPHARWTRIRGTDADGDVPCRRGGHAMCLDSENGLVYLFGGWDGAKSLDDFWVYDVRRDRWRILSGSTAMEKNGPVARSCHKMVFDSRTGSIYLLGRLGDGDVLQGSGGGGGAGEDDAASSTRAEENAPREGGAGEGRRTAFCSEFYRYRTRGIDQGKWELLSFDTASSGGPPLIFDHQMVMDSNTQILYVSGGRVVDGDWESPKYSGLYSYNVRTSKWKLLQPTNASSGGTTIPPRFGHSMVLDPIAGTLFVFAGQRDDKYLADMYAYDLHSDTAYELFSNFSAPDDSPSHPRPASSSSSSGASGHRGGGYSESGAGAHTHAHAHAHAHARGRVRDRASGGDSSSGAGGGGSGGARGAGGGGGVGPGPDACFTQRAVIDPALKEIYVFCGLTRAQQTSPLTVLRADAPNWVYTYASPTRPGVWTQILPEVPGGFRGAEGAEGGGDGEGRTIEAPLPRYAHQVVYDEGTNTVFMHGGNAGEGLAVEMDRDRDRDRDRDADMESEMDVDGDVPTEDGGSPDENVSPPRSERASPAGGDADGEREDPGAGEADGDDRGSRSRGGRARVRARARRPRSKEMRLDDFWRMRLSRAAPGEVVRQATYEIRRQQFREMCEGERGVKALRFLQTEVSAVVDHASPEETAVFRSLLAHLLSSPSSSPPSPEADTGSSSTAAPRTGGEDVDVDMRVGPAAGHAHQRSAHAHTSPGYGDGEEEEGEEGEDHEQEWTSTLDEDGEDEDDSEEYDYDMLTERSSPALPASGRPSRSSSRFGAGAGAGAGAVAAVRKGGNGGVHDVLALGVDPLEASMRNESLRGRDAGRAGAASGSASAGGSGNASGKQIEGGAAGAGAGAGALGDEVKAPGAERWEQRTRVFEGLLRFFGEECKQPDESLVDGVDFDD</sequence>
<feature type="domain" description="Muskelin N-terminal" evidence="3">
    <location>
        <begin position="1"/>
        <end position="118"/>
    </location>
</feature>
<dbReference type="SUPFAM" id="SSF117281">
    <property type="entry name" value="Kelch motif"/>
    <property type="match status" value="1"/>
</dbReference>
<feature type="region of interest" description="Disordered" evidence="2">
    <location>
        <begin position="631"/>
        <end position="732"/>
    </location>
</feature>
<feature type="compositionally biased region" description="Low complexity" evidence="2">
    <location>
        <begin position="440"/>
        <end position="461"/>
    </location>
</feature>
<reference evidence="5" key="1">
    <citation type="journal article" date="2012" name="Science">
        <title>The Paleozoic origin of enzymatic lignin decomposition reconstructed from 31 fungal genomes.</title>
        <authorList>
            <person name="Floudas D."/>
            <person name="Binder M."/>
            <person name="Riley R."/>
            <person name="Barry K."/>
            <person name="Blanchette R.A."/>
            <person name="Henrissat B."/>
            <person name="Martinez A.T."/>
            <person name="Otillar R."/>
            <person name="Spatafora J.W."/>
            <person name="Yadav J.S."/>
            <person name="Aerts A."/>
            <person name="Benoit I."/>
            <person name="Boyd A."/>
            <person name="Carlson A."/>
            <person name="Copeland A."/>
            <person name="Coutinho P.M."/>
            <person name="de Vries R.P."/>
            <person name="Ferreira P."/>
            <person name="Findley K."/>
            <person name="Foster B."/>
            <person name="Gaskell J."/>
            <person name="Glotzer D."/>
            <person name="Gorecki P."/>
            <person name="Heitman J."/>
            <person name="Hesse C."/>
            <person name="Hori C."/>
            <person name="Igarashi K."/>
            <person name="Jurgens J.A."/>
            <person name="Kallen N."/>
            <person name="Kersten P."/>
            <person name="Kohler A."/>
            <person name="Kuees U."/>
            <person name="Kumar T.K.A."/>
            <person name="Kuo A."/>
            <person name="LaButti K."/>
            <person name="Larrondo L.F."/>
            <person name="Lindquist E."/>
            <person name="Ling A."/>
            <person name="Lombard V."/>
            <person name="Lucas S."/>
            <person name="Lundell T."/>
            <person name="Martin R."/>
            <person name="McLaughlin D.J."/>
            <person name="Morgenstern I."/>
            <person name="Morin E."/>
            <person name="Murat C."/>
            <person name="Nagy L.G."/>
            <person name="Nolan M."/>
            <person name="Ohm R.A."/>
            <person name="Patyshakuliyeva A."/>
            <person name="Rokas A."/>
            <person name="Ruiz-Duenas F.J."/>
            <person name="Sabat G."/>
            <person name="Salamov A."/>
            <person name="Samejima M."/>
            <person name="Schmutz J."/>
            <person name="Slot J.C."/>
            <person name="St John F."/>
            <person name="Stenlid J."/>
            <person name="Sun H."/>
            <person name="Sun S."/>
            <person name="Syed K."/>
            <person name="Tsang A."/>
            <person name="Wiebenga A."/>
            <person name="Young D."/>
            <person name="Pisabarro A."/>
            <person name="Eastwood D.C."/>
            <person name="Martin F."/>
            <person name="Cullen D."/>
            <person name="Grigoriev I.V."/>
            <person name="Hibbett D.S."/>
        </authorList>
    </citation>
    <scope>NUCLEOTIDE SEQUENCE [LARGE SCALE GENOMIC DNA]</scope>
    <source>
        <strain evidence="5">RWD-64-598 SS2</strain>
    </source>
</reference>
<dbReference type="Pfam" id="PF24681">
    <property type="entry name" value="Kelch_KLHDC2_KLHL20_DRC7"/>
    <property type="match status" value="1"/>
</dbReference>
<feature type="compositionally biased region" description="Acidic residues" evidence="2">
    <location>
        <begin position="657"/>
        <end position="669"/>
    </location>
</feature>
<evidence type="ECO:0000256" key="2">
    <source>
        <dbReference type="SAM" id="MobiDB-lite"/>
    </source>
</evidence>
<dbReference type="GO" id="GO:0005737">
    <property type="term" value="C:cytoplasm"/>
    <property type="evidence" value="ECO:0007669"/>
    <property type="project" value="TreeGrafter"/>
</dbReference>
<feature type="compositionally biased region" description="Gly residues" evidence="2">
    <location>
        <begin position="997"/>
        <end position="1007"/>
    </location>
</feature>
<proteinExistence type="predicted"/>
<dbReference type="EMBL" id="JH711576">
    <property type="protein sequence ID" value="EIW83449.1"/>
    <property type="molecule type" value="Genomic_DNA"/>
</dbReference>
<gene>
    <name evidence="4" type="ORF">CONPUDRAFT_89328</name>
</gene>
<dbReference type="Proteomes" id="UP000053558">
    <property type="component" value="Unassembled WGS sequence"/>
</dbReference>
<feature type="region of interest" description="Disordered" evidence="2">
    <location>
        <begin position="809"/>
        <end position="930"/>
    </location>
</feature>
<evidence type="ECO:0000313" key="4">
    <source>
        <dbReference type="EMBL" id="EIW83449.1"/>
    </source>
</evidence>
<feature type="compositionally biased region" description="Basic residues" evidence="2">
    <location>
        <begin position="714"/>
        <end position="730"/>
    </location>
</feature>
<dbReference type="InterPro" id="IPR052456">
    <property type="entry name" value="CTLH_complex_component"/>
</dbReference>
<feature type="compositionally biased region" description="Basic residues" evidence="2">
    <location>
        <begin position="477"/>
        <end position="489"/>
    </location>
</feature>
<name>A0A5M3MWC5_CONPW</name>
<dbReference type="Gene3D" id="2.60.120.260">
    <property type="entry name" value="Galactose-binding domain-like"/>
    <property type="match status" value="1"/>
</dbReference>
<dbReference type="OMA" id="IWHVALA"/>
<dbReference type="PANTHER" id="PTHR15526">
    <property type="entry name" value="MUSKELIN"/>
    <property type="match status" value="1"/>
</dbReference>
<dbReference type="Pfam" id="PF01344">
    <property type="entry name" value="Kelch_1"/>
    <property type="match status" value="1"/>
</dbReference>
<feature type="region of interest" description="Disordered" evidence="2">
    <location>
        <begin position="440"/>
        <end position="519"/>
    </location>
</feature>
<dbReference type="RefSeq" id="XP_007767206.1">
    <property type="nucleotide sequence ID" value="XM_007769016.1"/>
</dbReference>
<feature type="compositionally biased region" description="Low complexity" evidence="2">
    <location>
        <begin position="906"/>
        <end position="925"/>
    </location>
</feature>
<feature type="region of interest" description="Disordered" evidence="2">
    <location>
        <begin position="261"/>
        <end position="292"/>
    </location>
</feature>
<feature type="compositionally biased region" description="Basic and acidic residues" evidence="2">
    <location>
        <begin position="642"/>
        <end position="656"/>
    </location>
</feature>
<feature type="compositionally biased region" description="Gly residues" evidence="2">
    <location>
        <begin position="503"/>
        <end position="519"/>
    </location>
</feature>
<dbReference type="InterPro" id="IPR015915">
    <property type="entry name" value="Kelch-typ_b-propeller"/>
</dbReference>
<dbReference type="KEGG" id="cput:CONPUDRAFT_89328"/>
<dbReference type="GeneID" id="19211317"/>
<keyword evidence="5" id="KW-1185">Reference proteome</keyword>
<protein>
    <recommendedName>
        <fullName evidence="3">Muskelin N-terminal domain-containing protein</fullName>
    </recommendedName>
</protein>
<evidence type="ECO:0000313" key="5">
    <source>
        <dbReference type="Proteomes" id="UP000053558"/>
    </source>
</evidence>
<dbReference type="Gene3D" id="2.120.10.80">
    <property type="entry name" value="Kelch-type beta propeller"/>
    <property type="match status" value="2"/>
</dbReference>
<feature type="compositionally biased region" description="Acidic residues" evidence="2">
    <location>
        <begin position="885"/>
        <end position="902"/>
    </location>
</feature>
<comment type="caution">
    <text evidence="4">The sequence shown here is derived from an EMBL/GenBank/DDBJ whole genome shotgun (WGS) entry which is preliminary data.</text>
</comment>
<dbReference type="InterPro" id="IPR010565">
    <property type="entry name" value="Muskelin_N"/>
</dbReference>
<dbReference type="PANTHER" id="PTHR15526:SF5">
    <property type="entry name" value="MUSKELIN"/>
    <property type="match status" value="1"/>
</dbReference>
<dbReference type="OrthoDB" id="10052615at2759"/>
<organism evidence="4 5">
    <name type="scientific">Coniophora puteana (strain RWD-64-598)</name>
    <name type="common">Brown rot fungus</name>
    <dbReference type="NCBI Taxonomy" id="741705"/>
    <lineage>
        <taxon>Eukaryota</taxon>
        <taxon>Fungi</taxon>
        <taxon>Dikarya</taxon>
        <taxon>Basidiomycota</taxon>
        <taxon>Agaricomycotina</taxon>
        <taxon>Agaricomycetes</taxon>
        <taxon>Agaricomycetidae</taxon>
        <taxon>Boletales</taxon>
        <taxon>Coniophorineae</taxon>
        <taxon>Coniophoraceae</taxon>
        <taxon>Coniophora</taxon>
    </lineage>
</organism>